<dbReference type="InterPro" id="IPR019844">
    <property type="entry name" value="CSD_CS"/>
</dbReference>
<dbReference type="GO" id="GO:0003676">
    <property type="term" value="F:nucleic acid binding"/>
    <property type="evidence" value="ECO:0007669"/>
    <property type="project" value="InterPro"/>
</dbReference>
<evidence type="ECO:0000313" key="5">
    <source>
        <dbReference type="EMBL" id="MBE8611872.1"/>
    </source>
</evidence>
<dbReference type="AlphaFoldDB" id="A0A8I0PXI6"/>
<dbReference type="InterPro" id="IPR012340">
    <property type="entry name" value="NA-bd_OB-fold"/>
</dbReference>
<dbReference type="InterPro" id="IPR012156">
    <property type="entry name" value="Cold_shock_CspA"/>
</dbReference>
<dbReference type="Gene3D" id="2.40.50.140">
    <property type="entry name" value="Nucleic acid-binding proteins"/>
    <property type="match status" value="1"/>
</dbReference>
<reference evidence="5" key="1">
    <citation type="submission" date="2017-12" db="EMBL/GenBank/DDBJ databases">
        <title>Genome sequencing and analysis.</title>
        <authorList>
            <person name="Huang Y.-T."/>
        </authorList>
    </citation>
    <scope>NUCLEOTIDE SEQUENCE</scope>
    <source>
        <strain evidence="5">VGH116</strain>
    </source>
</reference>
<dbReference type="PRINTS" id="PR00050">
    <property type="entry name" value="COLDSHOCK"/>
</dbReference>
<dbReference type="PANTHER" id="PTHR11544">
    <property type="entry name" value="COLD SHOCK DOMAIN CONTAINING PROTEINS"/>
    <property type="match status" value="1"/>
</dbReference>
<dbReference type="InterPro" id="IPR002059">
    <property type="entry name" value="CSP_DNA-bd"/>
</dbReference>
<comment type="subcellular location">
    <subcellularLocation>
        <location evidence="1 3">Cytoplasm</location>
    </subcellularLocation>
</comment>
<dbReference type="SUPFAM" id="SSF50249">
    <property type="entry name" value="Nucleic acid-binding proteins"/>
    <property type="match status" value="1"/>
</dbReference>
<dbReference type="PIRSF" id="PIRSF002599">
    <property type="entry name" value="Cold_shock_A"/>
    <property type="match status" value="1"/>
</dbReference>
<dbReference type="EMBL" id="PKLF01000004">
    <property type="protein sequence ID" value="MBE8611872.1"/>
    <property type="molecule type" value="Genomic_DNA"/>
</dbReference>
<dbReference type="InterPro" id="IPR011129">
    <property type="entry name" value="CSD"/>
</dbReference>
<dbReference type="InterPro" id="IPR050181">
    <property type="entry name" value="Cold_shock_domain"/>
</dbReference>
<dbReference type="CDD" id="cd04458">
    <property type="entry name" value="CSP_CDS"/>
    <property type="match status" value="1"/>
</dbReference>
<evidence type="ECO:0000313" key="6">
    <source>
        <dbReference type="Proteomes" id="UP000650477"/>
    </source>
</evidence>
<sequence length="69" mass="7409">MAKLKGTVKWFNESKGFGFITPTDGSKDVFVHFSAIMTDGFKTLAEGQQVEFEVQDGPKGPAAANVTKA</sequence>
<evidence type="ECO:0000256" key="2">
    <source>
        <dbReference type="ARBA" id="ARBA00022490"/>
    </source>
</evidence>
<dbReference type="NCBIfam" id="NF007062">
    <property type="entry name" value="PRK09507.1"/>
    <property type="match status" value="1"/>
</dbReference>
<protein>
    <submittedName>
        <fullName evidence="5">Cold-shock protein</fullName>
    </submittedName>
</protein>
<dbReference type="NCBIfam" id="NF008190">
    <property type="entry name" value="PRK10943.1"/>
    <property type="match status" value="1"/>
</dbReference>
<feature type="domain" description="CSD" evidence="4">
    <location>
        <begin position="3"/>
        <end position="68"/>
    </location>
</feature>
<dbReference type="Proteomes" id="UP000650477">
    <property type="component" value="Unassembled WGS sequence"/>
</dbReference>
<dbReference type="SMART" id="SM00357">
    <property type="entry name" value="CSP"/>
    <property type="match status" value="1"/>
</dbReference>
<evidence type="ECO:0000259" key="4">
    <source>
        <dbReference type="PROSITE" id="PS51857"/>
    </source>
</evidence>
<accession>A0A8I0PXI6</accession>
<dbReference type="FunFam" id="2.40.50.140:FF:000006">
    <property type="entry name" value="Cold shock protein CspC"/>
    <property type="match status" value="1"/>
</dbReference>
<evidence type="ECO:0000256" key="3">
    <source>
        <dbReference type="RuleBase" id="RU000408"/>
    </source>
</evidence>
<dbReference type="PROSITE" id="PS51857">
    <property type="entry name" value="CSD_2"/>
    <property type="match status" value="1"/>
</dbReference>
<dbReference type="PROSITE" id="PS00352">
    <property type="entry name" value="CSD_1"/>
    <property type="match status" value="1"/>
</dbReference>
<gene>
    <name evidence="5" type="ORF">CYG68_05505</name>
</gene>
<name>A0A8I0PXI6_MORMO</name>
<dbReference type="RefSeq" id="WP_186761164.1">
    <property type="nucleotide sequence ID" value="NZ_JACOMJ010000002.1"/>
</dbReference>
<keyword evidence="2" id="KW-0963">Cytoplasm</keyword>
<organism evidence="5 6">
    <name type="scientific">Morganella morganii</name>
    <name type="common">Proteus morganii</name>
    <dbReference type="NCBI Taxonomy" id="582"/>
    <lineage>
        <taxon>Bacteria</taxon>
        <taxon>Pseudomonadati</taxon>
        <taxon>Pseudomonadota</taxon>
        <taxon>Gammaproteobacteria</taxon>
        <taxon>Enterobacterales</taxon>
        <taxon>Morganellaceae</taxon>
        <taxon>Morganella</taxon>
    </lineage>
</organism>
<proteinExistence type="predicted"/>
<comment type="caution">
    <text evidence="5">The sequence shown here is derived from an EMBL/GenBank/DDBJ whole genome shotgun (WGS) entry which is preliminary data.</text>
</comment>
<dbReference type="Pfam" id="PF00313">
    <property type="entry name" value="CSD"/>
    <property type="match status" value="1"/>
</dbReference>
<evidence type="ECO:0000256" key="1">
    <source>
        <dbReference type="ARBA" id="ARBA00004496"/>
    </source>
</evidence>
<dbReference type="GO" id="GO:0005829">
    <property type="term" value="C:cytosol"/>
    <property type="evidence" value="ECO:0007669"/>
    <property type="project" value="UniProtKB-ARBA"/>
</dbReference>